<dbReference type="EMBL" id="BTSY01000007">
    <property type="protein sequence ID" value="GMT35225.1"/>
    <property type="molecule type" value="Genomic_DNA"/>
</dbReference>
<comment type="caution">
    <text evidence="2">The sequence shown here is derived from an EMBL/GenBank/DDBJ whole genome shotgun (WGS) entry which is preliminary data.</text>
</comment>
<name>A0AAV5WUF1_9BILA</name>
<dbReference type="AlphaFoldDB" id="A0AAV5WUF1"/>
<sequence length="471" mass="52862">GLMEDIRFRDEEPPGRLLSLQIYQDGFMKKKKWKHVAGALIESSKHGRARLEIFNNEEELNATKPSRIILLDDCLSIRIVELQDEPNRHIKIQLRDGATVALKADNVFALRTQLSRLAFPTQFVSLNARPFSIDSPSTPPDLIPEDTSLPIPVLLLQAVGQLQEGSYALNFSEERLELRKDDKITAAFEYENIHWIASGDYCIGFETNRTAQLYEFKCTQPQQIIDDYRKKCRFRAHFNPTNRPTINHYLRFYYPDMLRSGDSTLSSESKNPCSSTSSTSMVPHPIFDPASVLRVSEGDIPPHQIRNVRFAPVVTTEISSRNKNKIVGFFKNISPFKKDHSGDRRSAFEQRANNEFRLASAKKRAKSQSPNCATIISYDPDSRTPRVQFSDSDRPAGMPRPPSIPRPDAPAGEPLYSPIPLAVTASPLDPSITTLVSHLAPASRVSLASATPSADAARVSRVEILQSTYID</sequence>
<proteinExistence type="predicted"/>
<evidence type="ECO:0000256" key="1">
    <source>
        <dbReference type="SAM" id="MobiDB-lite"/>
    </source>
</evidence>
<feature type="region of interest" description="Disordered" evidence="1">
    <location>
        <begin position="359"/>
        <end position="415"/>
    </location>
</feature>
<evidence type="ECO:0000313" key="2">
    <source>
        <dbReference type="EMBL" id="GMT35225.1"/>
    </source>
</evidence>
<evidence type="ECO:0000313" key="3">
    <source>
        <dbReference type="Proteomes" id="UP001432322"/>
    </source>
</evidence>
<dbReference type="Gene3D" id="2.30.29.30">
    <property type="entry name" value="Pleckstrin-homology domain (PH domain)/Phosphotyrosine-binding domain (PTB)"/>
    <property type="match status" value="1"/>
</dbReference>
<dbReference type="InterPro" id="IPR011993">
    <property type="entry name" value="PH-like_dom_sf"/>
</dbReference>
<feature type="non-terminal residue" evidence="2">
    <location>
        <position position="1"/>
    </location>
</feature>
<feature type="compositionally biased region" description="Pro residues" evidence="1">
    <location>
        <begin position="398"/>
        <end position="408"/>
    </location>
</feature>
<organism evidence="2 3">
    <name type="scientific">Pristionchus fissidentatus</name>
    <dbReference type="NCBI Taxonomy" id="1538716"/>
    <lineage>
        <taxon>Eukaryota</taxon>
        <taxon>Metazoa</taxon>
        <taxon>Ecdysozoa</taxon>
        <taxon>Nematoda</taxon>
        <taxon>Chromadorea</taxon>
        <taxon>Rhabditida</taxon>
        <taxon>Rhabditina</taxon>
        <taxon>Diplogasteromorpha</taxon>
        <taxon>Diplogasteroidea</taxon>
        <taxon>Neodiplogasteridae</taxon>
        <taxon>Pristionchus</taxon>
    </lineage>
</organism>
<dbReference type="Proteomes" id="UP001432322">
    <property type="component" value="Unassembled WGS sequence"/>
</dbReference>
<reference evidence="2" key="1">
    <citation type="submission" date="2023-10" db="EMBL/GenBank/DDBJ databases">
        <title>Genome assembly of Pristionchus species.</title>
        <authorList>
            <person name="Yoshida K."/>
            <person name="Sommer R.J."/>
        </authorList>
    </citation>
    <scope>NUCLEOTIDE SEQUENCE</scope>
    <source>
        <strain evidence="2">RS5133</strain>
    </source>
</reference>
<keyword evidence="3" id="KW-1185">Reference proteome</keyword>
<accession>A0AAV5WUF1</accession>
<gene>
    <name evidence="2" type="ORF">PFISCL1PPCAC_26522</name>
</gene>
<protein>
    <submittedName>
        <fullName evidence="2">Uncharacterized protein</fullName>
    </submittedName>
</protein>